<evidence type="ECO:0000256" key="3">
    <source>
        <dbReference type="ARBA" id="ARBA00022989"/>
    </source>
</evidence>
<dbReference type="EMBL" id="QTJU01000010">
    <property type="protein sequence ID" value="RFM26340.1"/>
    <property type="molecule type" value="Genomic_DNA"/>
</dbReference>
<gene>
    <name evidence="8" type="ORF">DXN05_20750</name>
</gene>
<evidence type="ECO:0000313" key="8">
    <source>
        <dbReference type="EMBL" id="RFM26340.1"/>
    </source>
</evidence>
<dbReference type="Proteomes" id="UP000261284">
    <property type="component" value="Unassembled WGS sequence"/>
</dbReference>
<dbReference type="SUPFAM" id="SSF111369">
    <property type="entry name" value="HlyD-like secretion proteins"/>
    <property type="match status" value="2"/>
</dbReference>
<keyword evidence="9" id="KW-1185">Reference proteome</keyword>
<dbReference type="PANTHER" id="PTHR30386:SF26">
    <property type="entry name" value="TRANSPORT PROTEIN COMB"/>
    <property type="match status" value="1"/>
</dbReference>
<dbReference type="InterPro" id="IPR050739">
    <property type="entry name" value="MFP"/>
</dbReference>
<evidence type="ECO:0000256" key="6">
    <source>
        <dbReference type="SAM" id="Phobius"/>
    </source>
</evidence>
<evidence type="ECO:0000256" key="5">
    <source>
        <dbReference type="SAM" id="Coils"/>
    </source>
</evidence>
<keyword evidence="2 6" id="KW-0812">Transmembrane</keyword>
<dbReference type="AlphaFoldDB" id="A0A3E1NEE1"/>
<organism evidence="8 9">
    <name type="scientific">Deminuibacter soli</name>
    <dbReference type="NCBI Taxonomy" id="2291815"/>
    <lineage>
        <taxon>Bacteria</taxon>
        <taxon>Pseudomonadati</taxon>
        <taxon>Bacteroidota</taxon>
        <taxon>Chitinophagia</taxon>
        <taxon>Chitinophagales</taxon>
        <taxon>Chitinophagaceae</taxon>
        <taxon>Deminuibacter</taxon>
    </lineage>
</organism>
<keyword evidence="3 6" id="KW-1133">Transmembrane helix</keyword>
<dbReference type="InterPro" id="IPR058625">
    <property type="entry name" value="MdtA-like_BSH"/>
</dbReference>
<evidence type="ECO:0000313" key="9">
    <source>
        <dbReference type="Proteomes" id="UP000261284"/>
    </source>
</evidence>
<evidence type="ECO:0000256" key="1">
    <source>
        <dbReference type="ARBA" id="ARBA00004167"/>
    </source>
</evidence>
<dbReference type="Gene3D" id="2.40.50.100">
    <property type="match status" value="1"/>
</dbReference>
<protein>
    <submittedName>
        <fullName evidence="8">HlyD family secretion protein</fullName>
    </submittedName>
</protein>
<accession>A0A3E1NEE1</accession>
<dbReference type="PANTHER" id="PTHR30386">
    <property type="entry name" value="MEMBRANE FUSION SUBUNIT OF EMRAB-TOLC MULTIDRUG EFFLUX PUMP"/>
    <property type="match status" value="1"/>
</dbReference>
<evidence type="ECO:0000256" key="4">
    <source>
        <dbReference type="ARBA" id="ARBA00023136"/>
    </source>
</evidence>
<reference evidence="8 9" key="1">
    <citation type="submission" date="2018-08" db="EMBL/GenBank/DDBJ databases">
        <title>Chitinophagaceae sp. K23C18032701, a novel bacterium isolated from forest soil.</title>
        <authorList>
            <person name="Wang C."/>
        </authorList>
    </citation>
    <scope>NUCLEOTIDE SEQUENCE [LARGE SCALE GENOMIC DNA]</scope>
    <source>
        <strain evidence="8 9">K23C18032701</strain>
    </source>
</reference>
<keyword evidence="4 6" id="KW-0472">Membrane</keyword>
<dbReference type="Gene3D" id="1.10.287.470">
    <property type="entry name" value="Helix hairpin bin"/>
    <property type="match status" value="1"/>
</dbReference>
<dbReference type="GO" id="GO:0016020">
    <property type="term" value="C:membrane"/>
    <property type="evidence" value="ECO:0007669"/>
    <property type="project" value="UniProtKB-SubCell"/>
</dbReference>
<keyword evidence="5" id="KW-0175">Coiled coil</keyword>
<evidence type="ECO:0000259" key="7">
    <source>
        <dbReference type="Pfam" id="PF25917"/>
    </source>
</evidence>
<dbReference type="OrthoDB" id="9811754at2"/>
<feature type="domain" description="Multidrug resistance protein MdtA-like barrel-sandwich hybrid" evidence="7">
    <location>
        <begin position="59"/>
        <end position="252"/>
    </location>
</feature>
<dbReference type="GO" id="GO:0055085">
    <property type="term" value="P:transmembrane transport"/>
    <property type="evidence" value="ECO:0007669"/>
    <property type="project" value="InterPro"/>
</dbReference>
<proteinExistence type="predicted"/>
<comment type="caution">
    <text evidence="8">The sequence shown here is derived from an EMBL/GenBank/DDBJ whole genome shotgun (WGS) entry which is preliminary data.</text>
</comment>
<comment type="subcellular location">
    <subcellularLocation>
        <location evidence="1">Membrane</location>
        <topology evidence="1">Single-pass membrane protein</topology>
    </subcellularLocation>
</comment>
<feature type="coiled-coil region" evidence="5">
    <location>
        <begin position="89"/>
        <end position="116"/>
    </location>
</feature>
<dbReference type="Gene3D" id="2.40.30.170">
    <property type="match status" value="1"/>
</dbReference>
<feature type="transmembrane region" description="Helical" evidence="6">
    <location>
        <begin position="18"/>
        <end position="35"/>
    </location>
</feature>
<evidence type="ECO:0000256" key="2">
    <source>
        <dbReference type="ARBA" id="ARBA00022692"/>
    </source>
</evidence>
<sequence>MEANQHHQHEAKKKKSPVRLAVIAVLVIAGGFYGFKKISFALAHESTDNAQVETQLTPVLPRVSGYVKTIAVNDYDSVKAGQLLVELDTDELQTQLLQMEADVKASEADIANAKASLNSTMVSLGVNHGDIDLNKVKAQQALEDYNRNKNLFADQAITKKQLDDSRFAYEKAQQEVSNSQTGLGSAESRISVIKASITKAEAALDAKKATIEQQKLKISYSKIYAPAAGKIGKRNITAGQFVQAGTPLFSIVNDTTYWVVANFKETQIKKFHEGMEVDMELDAYPGQPIAGTITSLSEATGARFSLLPPDNASGNFVKVTQRVPVKIAIKDIEQYRRILRAGLSVDVNVPIN</sequence>
<name>A0A3E1NEE1_9BACT</name>
<dbReference type="Pfam" id="PF25917">
    <property type="entry name" value="BSH_RND"/>
    <property type="match status" value="1"/>
</dbReference>
<dbReference type="RefSeq" id="WP_116849212.1">
    <property type="nucleotide sequence ID" value="NZ_QTJU01000010.1"/>
</dbReference>